<feature type="region of interest" description="Disordered" evidence="1">
    <location>
        <begin position="177"/>
        <end position="196"/>
    </location>
</feature>
<evidence type="ECO:0000313" key="3">
    <source>
        <dbReference type="EMBL" id="KDQ14319.1"/>
    </source>
</evidence>
<dbReference type="InParanoid" id="A0A067MFQ6"/>
<feature type="domain" description="PRMT5 TIM barrel" evidence="2">
    <location>
        <begin position="153"/>
        <end position="355"/>
    </location>
</feature>
<dbReference type="HOGENOM" id="CLU_776103_0_0_1"/>
<dbReference type="STRING" id="930990.A0A067MFQ6"/>
<reference evidence="4" key="1">
    <citation type="journal article" date="2014" name="Proc. Natl. Acad. Sci. U.S.A.">
        <title>Extensive sampling of basidiomycete genomes demonstrates inadequacy of the white-rot/brown-rot paradigm for wood decay fungi.</title>
        <authorList>
            <person name="Riley R."/>
            <person name="Salamov A.A."/>
            <person name="Brown D.W."/>
            <person name="Nagy L.G."/>
            <person name="Floudas D."/>
            <person name="Held B.W."/>
            <person name="Levasseur A."/>
            <person name="Lombard V."/>
            <person name="Morin E."/>
            <person name="Otillar R."/>
            <person name="Lindquist E.A."/>
            <person name="Sun H."/>
            <person name="LaButti K.M."/>
            <person name="Schmutz J."/>
            <person name="Jabbour D."/>
            <person name="Luo H."/>
            <person name="Baker S.E."/>
            <person name="Pisabarro A.G."/>
            <person name="Walton J.D."/>
            <person name="Blanchette R.A."/>
            <person name="Henrissat B."/>
            <person name="Martin F."/>
            <person name="Cullen D."/>
            <person name="Hibbett D.S."/>
            <person name="Grigoriev I.V."/>
        </authorList>
    </citation>
    <scope>NUCLEOTIDE SEQUENCE [LARGE SCALE GENOMIC DNA]</scope>
    <source>
        <strain evidence="4">FD-172 SS1</strain>
    </source>
</reference>
<organism evidence="3 4">
    <name type="scientific">Botryobasidium botryosum (strain FD-172 SS1)</name>
    <dbReference type="NCBI Taxonomy" id="930990"/>
    <lineage>
        <taxon>Eukaryota</taxon>
        <taxon>Fungi</taxon>
        <taxon>Dikarya</taxon>
        <taxon>Basidiomycota</taxon>
        <taxon>Agaricomycotina</taxon>
        <taxon>Agaricomycetes</taxon>
        <taxon>Cantharellales</taxon>
        <taxon>Botryobasidiaceae</taxon>
        <taxon>Botryobasidium</taxon>
    </lineage>
</organism>
<feature type="compositionally biased region" description="Low complexity" evidence="1">
    <location>
        <begin position="177"/>
        <end position="186"/>
    </location>
</feature>
<protein>
    <recommendedName>
        <fullName evidence="2">PRMT5 TIM barrel domain-containing protein</fullName>
    </recommendedName>
</protein>
<dbReference type="Gene3D" id="3.20.20.150">
    <property type="entry name" value="Divalent-metal-dependent TIM barrel enzymes"/>
    <property type="match status" value="1"/>
</dbReference>
<gene>
    <name evidence="3" type="ORF">BOTBODRAFT_629299</name>
</gene>
<name>A0A067MFQ6_BOTB1</name>
<dbReference type="InterPro" id="IPR035247">
    <property type="entry name" value="PRMT5_TIM"/>
</dbReference>
<evidence type="ECO:0000259" key="2">
    <source>
        <dbReference type="Pfam" id="PF17285"/>
    </source>
</evidence>
<dbReference type="AlphaFoldDB" id="A0A067MFQ6"/>
<sequence>MSVGATLRSRPPGPNIADRPGADIALEPKPDEAVAGRLAPTILGTVIQARAGGTMKPRLRLEGARECRCKEDMLLLGALGPIAMFGLTPSTSLNLVRARGQTSSRNVPSFESRWWPAWVRIRPLRAGSPPQSLVAPNEDTAIHQLVNDALSKNYSSICVPLANDAWKERWRSMCLKSSPSAPNSSSMATKPQTEKAERWRAGGCFLRGEVNLSRIDEAERVIGMASDWLELDSPDERVKFDSEVVSANLQSHRPPYTAYLTGSIAGSSAGALPRVVPQHGHDCARAINACLTDTGLSQYRQLSVRIPARVPSEAIAQTAAGFPARRDVPALSTHSPPGQSAQLAPTALDPVATWETK</sequence>
<dbReference type="OrthoDB" id="1368803at2759"/>
<evidence type="ECO:0000313" key="4">
    <source>
        <dbReference type="Proteomes" id="UP000027195"/>
    </source>
</evidence>
<feature type="compositionally biased region" description="Polar residues" evidence="1">
    <location>
        <begin position="332"/>
        <end position="343"/>
    </location>
</feature>
<evidence type="ECO:0000256" key="1">
    <source>
        <dbReference type="SAM" id="MobiDB-lite"/>
    </source>
</evidence>
<dbReference type="EMBL" id="KL198038">
    <property type="protein sequence ID" value="KDQ14319.1"/>
    <property type="molecule type" value="Genomic_DNA"/>
</dbReference>
<feature type="region of interest" description="Disordered" evidence="1">
    <location>
        <begin position="1"/>
        <end position="24"/>
    </location>
</feature>
<dbReference type="Pfam" id="PF17285">
    <property type="entry name" value="PRMT5_TIM"/>
    <property type="match status" value="1"/>
</dbReference>
<dbReference type="Proteomes" id="UP000027195">
    <property type="component" value="Unassembled WGS sequence"/>
</dbReference>
<proteinExistence type="predicted"/>
<accession>A0A067MFQ6</accession>
<feature type="region of interest" description="Disordered" evidence="1">
    <location>
        <begin position="327"/>
        <end position="357"/>
    </location>
</feature>
<keyword evidence="4" id="KW-1185">Reference proteome</keyword>